<sequence>MDKIVSGKNYKIQNVQSKTVIDLSQGDNETIFAWQFLNAANQKWTLTSVGGNKWTIQSVAQSSKYLSYGDAAEGSHCKGTTTATQWFIVPDPNNKTHFRIYTDKSAFVVDVSEGKPDNGTVIFLWVERGHNYDNQLWEIVEA</sequence>
<evidence type="ECO:0000313" key="2">
    <source>
        <dbReference type="EMBL" id="KAF9533829.1"/>
    </source>
</evidence>
<name>A0A9P6ESG2_9AGAR</name>
<dbReference type="EMBL" id="MU157827">
    <property type="protein sequence ID" value="KAF9533829.1"/>
    <property type="molecule type" value="Genomic_DNA"/>
</dbReference>
<dbReference type="OrthoDB" id="2131701at2759"/>
<evidence type="ECO:0000313" key="3">
    <source>
        <dbReference type="Proteomes" id="UP000807306"/>
    </source>
</evidence>
<accession>A0A9P6ESG2</accession>
<dbReference type="PROSITE" id="PS50231">
    <property type="entry name" value="RICIN_B_LECTIN"/>
    <property type="match status" value="1"/>
</dbReference>
<gene>
    <name evidence="2" type="ORF">CPB83DRAFT_844587</name>
</gene>
<dbReference type="CDD" id="cd23422">
    <property type="entry name" value="beta-trefoil_Ricin_MPL_CNL"/>
    <property type="match status" value="1"/>
</dbReference>
<protein>
    <submittedName>
        <fullName evidence="2">Ricin B lectin domain-containing protein</fullName>
    </submittedName>
</protein>
<dbReference type="AlphaFoldDB" id="A0A9P6ESG2"/>
<keyword evidence="3" id="KW-1185">Reference proteome</keyword>
<feature type="domain" description="Ricin B lectin" evidence="1">
    <location>
        <begin position="40"/>
        <end position="125"/>
    </location>
</feature>
<dbReference type="InterPro" id="IPR035992">
    <property type="entry name" value="Ricin_B-like_lectins"/>
</dbReference>
<organism evidence="2 3">
    <name type="scientific">Crepidotus variabilis</name>
    <dbReference type="NCBI Taxonomy" id="179855"/>
    <lineage>
        <taxon>Eukaryota</taxon>
        <taxon>Fungi</taxon>
        <taxon>Dikarya</taxon>
        <taxon>Basidiomycota</taxon>
        <taxon>Agaricomycotina</taxon>
        <taxon>Agaricomycetes</taxon>
        <taxon>Agaricomycetidae</taxon>
        <taxon>Agaricales</taxon>
        <taxon>Agaricineae</taxon>
        <taxon>Crepidotaceae</taxon>
        <taxon>Crepidotus</taxon>
    </lineage>
</organism>
<dbReference type="InterPro" id="IPR000772">
    <property type="entry name" value="Ricin_B_lectin"/>
</dbReference>
<dbReference type="Pfam" id="PF14200">
    <property type="entry name" value="RicinB_lectin_2"/>
    <property type="match status" value="1"/>
</dbReference>
<dbReference type="Gene3D" id="2.80.10.50">
    <property type="match status" value="1"/>
</dbReference>
<dbReference type="SUPFAM" id="SSF50370">
    <property type="entry name" value="Ricin B-like lectins"/>
    <property type="match status" value="1"/>
</dbReference>
<evidence type="ECO:0000259" key="1">
    <source>
        <dbReference type="Pfam" id="PF14200"/>
    </source>
</evidence>
<comment type="caution">
    <text evidence="2">The sequence shown here is derived from an EMBL/GenBank/DDBJ whole genome shotgun (WGS) entry which is preliminary data.</text>
</comment>
<reference evidence="2" key="1">
    <citation type="submission" date="2020-11" db="EMBL/GenBank/DDBJ databases">
        <authorList>
            <consortium name="DOE Joint Genome Institute"/>
            <person name="Ahrendt S."/>
            <person name="Riley R."/>
            <person name="Andreopoulos W."/>
            <person name="Labutti K."/>
            <person name="Pangilinan J."/>
            <person name="Ruiz-Duenas F.J."/>
            <person name="Barrasa J.M."/>
            <person name="Sanchez-Garcia M."/>
            <person name="Camarero S."/>
            <person name="Miyauchi S."/>
            <person name="Serrano A."/>
            <person name="Linde D."/>
            <person name="Babiker R."/>
            <person name="Drula E."/>
            <person name="Ayuso-Fernandez I."/>
            <person name="Pacheco R."/>
            <person name="Padilla G."/>
            <person name="Ferreira P."/>
            <person name="Barriuso J."/>
            <person name="Kellner H."/>
            <person name="Castanera R."/>
            <person name="Alfaro M."/>
            <person name="Ramirez L."/>
            <person name="Pisabarro A.G."/>
            <person name="Kuo A."/>
            <person name="Tritt A."/>
            <person name="Lipzen A."/>
            <person name="He G."/>
            <person name="Yan M."/>
            <person name="Ng V."/>
            <person name="Cullen D."/>
            <person name="Martin F."/>
            <person name="Rosso M.-N."/>
            <person name="Henrissat B."/>
            <person name="Hibbett D."/>
            <person name="Martinez A.T."/>
            <person name="Grigoriev I.V."/>
        </authorList>
    </citation>
    <scope>NUCLEOTIDE SEQUENCE</scope>
    <source>
        <strain evidence="2">CBS 506.95</strain>
    </source>
</reference>
<dbReference type="Proteomes" id="UP000807306">
    <property type="component" value="Unassembled WGS sequence"/>
</dbReference>
<proteinExistence type="predicted"/>